<keyword evidence="1" id="KW-0732">Signal</keyword>
<comment type="caution">
    <text evidence="3">The sequence shown here is derived from an EMBL/GenBank/DDBJ whole genome shotgun (WGS) entry which is preliminary data.</text>
</comment>
<protein>
    <recommendedName>
        <fullName evidence="2">DUF5046 domain-containing protein</fullName>
    </recommendedName>
</protein>
<proteinExistence type="predicted"/>
<feature type="signal peptide" evidence="1">
    <location>
        <begin position="1"/>
        <end position="18"/>
    </location>
</feature>
<name>A0A2A7B5A3_9FIRM</name>
<evidence type="ECO:0000313" key="3">
    <source>
        <dbReference type="EMBL" id="PDX86519.1"/>
    </source>
</evidence>
<dbReference type="PROSITE" id="PS51257">
    <property type="entry name" value="PROKAR_LIPOPROTEIN"/>
    <property type="match status" value="1"/>
</dbReference>
<dbReference type="RefSeq" id="WP_097792392.1">
    <property type="nucleotide sequence ID" value="NZ_NOUV01000014.1"/>
</dbReference>
<organism evidence="3 4">
    <name type="scientific">Faecalibacterium prausnitzii</name>
    <dbReference type="NCBI Taxonomy" id="853"/>
    <lineage>
        <taxon>Bacteria</taxon>
        <taxon>Bacillati</taxon>
        <taxon>Bacillota</taxon>
        <taxon>Clostridia</taxon>
        <taxon>Eubacteriales</taxon>
        <taxon>Oscillospiraceae</taxon>
        <taxon>Faecalibacterium</taxon>
    </lineage>
</organism>
<evidence type="ECO:0000259" key="2">
    <source>
        <dbReference type="Pfam" id="PF16465"/>
    </source>
</evidence>
<feature type="chain" id="PRO_5039125096" description="DUF5046 domain-containing protein" evidence="1">
    <location>
        <begin position="19"/>
        <end position="539"/>
    </location>
</feature>
<dbReference type="Pfam" id="PF16465">
    <property type="entry name" value="DUF5046"/>
    <property type="match status" value="1"/>
</dbReference>
<evidence type="ECO:0000256" key="1">
    <source>
        <dbReference type="SAM" id="SignalP"/>
    </source>
</evidence>
<feature type="domain" description="DUF5046" evidence="2">
    <location>
        <begin position="272"/>
        <end position="533"/>
    </location>
</feature>
<dbReference type="Proteomes" id="UP000220904">
    <property type="component" value="Unassembled WGS sequence"/>
</dbReference>
<evidence type="ECO:0000313" key="4">
    <source>
        <dbReference type="Proteomes" id="UP000220904"/>
    </source>
</evidence>
<reference evidence="3 4" key="1">
    <citation type="journal article" date="2017" name="Front. Microbiol.">
        <title>New Insights into the Diversity of the Genus Faecalibacterium.</title>
        <authorList>
            <person name="Benevides L."/>
            <person name="Burman S."/>
            <person name="Martin R."/>
            <person name="Robert V."/>
            <person name="Thomas M."/>
            <person name="Miquel S."/>
            <person name="Chain F."/>
            <person name="Sokol H."/>
            <person name="Bermudez-Humaran L.G."/>
            <person name="Morrison M."/>
            <person name="Langella P."/>
            <person name="Azevedo V.A."/>
            <person name="Chatel J.M."/>
            <person name="Soares S."/>
        </authorList>
    </citation>
    <scope>NUCLEOTIDE SEQUENCE [LARGE SCALE GENOMIC DNA]</scope>
    <source>
        <strain evidence="3 4">AHMP21</strain>
    </source>
</reference>
<dbReference type="AlphaFoldDB" id="A0A2A7B5A3"/>
<dbReference type="EMBL" id="NOUV01000014">
    <property type="protein sequence ID" value="PDX86519.1"/>
    <property type="molecule type" value="Genomic_DNA"/>
</dbReference>
<accession>A0A2A7B5A3</accession>
<gene>
    <name evidence="3" type="ORF">CHR60_07160</name>
</gene>
<dbReference type="OrthoDB" id="1860394at2"/>
<sequence length="539" mass="59102">MKQNLLRIGCAAAGLALAAGVFTSCSLLPTPSRPVSHPQLEEEPLKYDASSLRDGRLRLFSSYDSLGGNTILCGDKVVHQSPASETSYLLTDSQTGETNWFVCTWSDPDTAAGRRSGIFDRTGEALYTFDREYDIRLSGGVLVLTKPTSFAYSPLHDHAAGDVRVLDFASGTEYPVPENAYTCLVAGDRLAFGLYAPGDAAPDEENDDLYQYAAVQIQEKDGTVVYQNFHGLLYRLSAGIDDPLAPADWVEIDTYNADGTSLESTSLLNAATGEERSGFVTYLHAGIASFRTDEGKYQLVDLVSDMTSTVLCEFDDSISGYAPGVTVLYREGGYLLYDLTTGDTLDLYNMALGTNTLDIYARDGTLRVYDMDTGAIRTDTTVAPLEALHRTDLYDQGGGWVNLRQYDNDNYDVTTLTLAGPTLSKTLSMADLTARYGDDFDGYLWPVAATEDDFYFSISYRGPGSTWLYDLLDSDGAVVLARLGSCGEYSRYNRSAPLPAGVFVARKGFDYGWMDVEGNWIYCQSIFTSTSDETNNYFY</sequence>
<dbReference type="InterPro" id="IPR032491">
    <property type="entry name" value="DUF5046"/>
</dbReference>